<proteinExistence type="predicted"/>
<reference evidence="1" key="1">
    <citation type="journal article" date="2021" name="Proc. Natl. Acad. Sci. U.S.A.">
        <title>A Catalog of Tens of Thousands of Viruses from Human Metagenomes Reveals Hidden Associations with Chronic Diseases.</title>
        <authorList>
            <person name="Tisza M.J."/>
            <person name="Buck C.B."/>
        </authorList>
    </citation>
    <scope>NUCLEOTIDE SEQUENCE</scope>
    <source>
        <strain evidence="1">Cty4e12</strain>
    </source>
</reference>
<organism evidence="1">
    <name type="scientific">Myoviridae sp. cty4e12</name>
    <dbReference type="NCBI Taxonomy" id="2827718"/>
    <lineage>
        <taxon>Viruses</taxon>
        <taxon>Duplodnaviria</taxon>
        <taxon>Heunggongvirae</taxon>
        <taxon>Uroviricota</taxon>
        <taxon>Caudoviricetes</taxon>
    </lineage>
</organism>
<protein>
    <submittedName>
        <fullName evidence="1">Uncharacterized protein</fullName>
    </submittedName>
</protein>
<accession>A0A8S5SPG6</accession>
<dbReference type="EMBL" id="BK032643">
    <property type="protein sequence ID" value="DAF52862.1"/>
    <property type="molecule type" value="Genomic_DNA"/>
</dbReference>
<name>A0A8S5SPG6_9CAUD</name>
<sequence length="142" mass="16686">MLVEDKDKWCWVDDYGNAGEPQDTIQEAIDDLMECEPDLKETWLTDEYERVVRIGHPNYYTPQVDAERVIEDIINYDIDDEIAEWACDYLSNVKTEHLDELSTALTKVFREWEKKYGYENKGHVVLKTKSYSVDSKGRLIVV</sequence>
<evidence type="ECO:0000313" key="1">
    <source>
        <dbReference type="EMBL" id="DAF52862.1"/>
    </source>
</evidence>